<reference evidence="2" key="1">
    <citation type="journal article" date="2023" name="Int. J. Syst. Evol. Microbiol.">
        <title>Collibacillus ludicampi gen. nov., sp. nov., a new soil bacterium of the family Alicyclobacillaceae.</title>
        <authorList>
            <person name="Jojima T."/>
            <person name="Ioku Y."/>
            <person name="Fukuta Y."/>
            <person name="Shirasaka N."/>
            <person name="Matsumura Y."/>
            <person name="Mori M."/>
        </authorList>
    </citation>
    <scope>NUCLEOTIDE SEQUENCE</scope>
    <source>
        <strain evidence="2">TP075</strain>
    </source>
</reference>
<dbReference type="AlphaFoldDB" id="A0AAV4L9U9"/>
<comment type="caution">
    <text evidence="2">The sequence shown here is derived from an EMBL/GenBank/DDBJ whole genome shotgun (WGS) entry which is preliminary data.</text>
</comment>
<dbReference type="Proteomes" id="UP001057291">
    <property type="component" value="Unassembled WGS sequence"/>
</dbReference>
<keyword evidence="1" id="KW-0812">Transmembrane</keyword>
<organism evidence="2 3">
    <name type="scientific">Collibacillus ludicampi</name>
    <dbReference type="NCBI Taxonomy" id="2771369"/>
    <lineage>
        <taxon>Bacteria</taxon>
        <taxon>Bacillati</taxon>
        <taxon>Bacillota</taxon>
        <taxon>Bacilli</taxon>
        <taxon>Bacillales</taxon>
        <taxon>Alicyclobacillaceae</taxon>
        <taxon>Collibacillus</taxon>
    </lineage>
</organism>
<feature type="transmembrane region" description="Helical" evidence="1">
    <location>
        <begin position="20"/>
        <end position="49"/>
    </location>
</feature>
<gene>
    <name evidence="2" type="ORF">DNHGIG_01010</name>
</gene>
<keyword evidence="1" id="KW-1133">Transmembrane helix</keyword>
<proteinExistence type="predicted"/>
<dbReference type="EMBL" id="BOQE01000001">
    <property type="protein sequence ID" value="GIM44552.1"/>
    <property type="molecule type" value="Genomic_DNA"/>
</dbReference>
<evidence type="ECO:0000256" key="1">
    <source>
        <dbReference type="SAM" id="Phobius"/>
    </source>
</evidence>
<evidence type="ECO:0008006" key="4">
    <source>
        <dbReference type="Google" id="ProtNLM"/>
    </source>
</evidence>
<evidence type="ECO:0000313" key="2">
    <source>
        <dbReference type="EMBL" id="GIM44552.1"/>
    </source>
</evidence>
<accession>A0AAV4L9U9</accession>
<name>A0AAV4L9U9_9BACL</name>
<dbReference type="InterPro" id="IPR018730">
    <property type="entry name" value="DUF2273"/>
</dbReference>
<protein>
    <recommendedName>
        <fullName evidence="4">Small integral membrane protein</fullName>
    </recommendedName>
</protein>
<evidence type="ECO:0000313" key="3">
    <source>
        <dbReference type="Proteomes" id="UP001057291"/>
    </source>
</evidence>
<sequence>MKETLGKIGLWLLSADRRFLGALLGGVFGLLYLIVGFWKTIVFLGFVLLGYSLGRMFEVNEDWRDVIDRIMPNKSRD</sequence>
<keyword evidence="3" id="KW-1185">Reference proteome</keyword>
<dbReference type="RefSeq" id="WP_282197825.1">
    <property type="nucleotide sequence ID" value="NZ_BOQE01000001.1"/>
</dbReference>
<dbReference type="Pfam" id="PF10031">
    <property type="entry name" value="DUF2273"/>
    <property type="match status" value="1"/>
</dbReference>
<keyword evidence="1" id="KW-0472">Membrane</keyword>